<dbReference type="InterPro" id="IPR005754">
    <property type="entry name" value="Sortase"/>
</dbReference>
<evidence type="ECO:0000313" key="4">
    <source>
        <dbReference type="EMBL" id="SUJ10496.1"/>
    </source>
</evidence>
<evidence type="ECO:0000256" key="2">
    <source>
        <dbReference type="PIRSR" id="PIRSR605754-1"/>
    </source>
</evidence>
<evidence type="ECO:0000313" key="3">
    <source>
        <dbReference type="EMBL" id="GEQ01140.1"/>
    </source>
</evidence>
<feature type="active site" description="Acyl-thioester intermediate" evidence="2">
    <location>
        <position position="176"/>
    </location>
</feature>
<dbReference type="NCBIfam" id="TIGR01076">
    <property type="entry name" value="sortase_fam"/>
    <property type="match status" value="1"/>
</dbReference>
<dbReference type="AlphaFoldDB" id="A0A380C1J9"/>
<keyword evidence="1" id="KW-0378">Hydrolase</keyword>
<dbReference type="STRING" id="1212545.SARL_04016"/>
<dbReference type="OrthoDB" id="2987398at2"/>
<dbReference type="GeneID" id="97286803"/>
<dbReference type="EMBL" id="BKAV01000027">
    <property type="protein sequence ID" value="GEQ01140.1"/>
    <property type="molecule type" value="Genomic_DNA"/>
</dbReference>
<feature type="active site" description="Proton donor/acceptor" evidence="2">
    <location>
        <position position="112"/>
    </location>
</feature>
<dbReference type="InterPro" id="IPR023365">
    <property type="entry name" value="Sortase_dom-sf"/>
</dbReference>
<dbReference type="GO" id="GO:0016787">
    <property type="term" value="F:hydrolase activity"/>
    <property type="evidence" value="ECO:0007669"/>
    <property type="project" value="UniProtKB-KW"/>
</dbReference>
<dbReference type="Proteomes" id="UP000254956">
    <property type="component" value="Unassembled WGS sequence"/>
</dbReference>
<evidence type="ECO:0000313" key="6">
    <source>
        <dbReference type="Proteomes" id="UP000321598"/>
    </source>
</evidence>
<reference evidence="3 6" key="2">
    <citation type="submission" date="2019-07" db="EMBL/GenBank/DDBJ databases">
        <title>Whole genome shotgun sequence of Staphylococcus arlettae NBRC 109765.</title>
        <authorList>
            <person name="Hosoyama A."/>
            <person name="Uohara A."/>
            <person name="Ohji S."/>
            <person name="Ichikawa N."/>
        </authorList>
    </citation>
    <scope>NUCLEOTIDE SEQUENCE [LARGE SCALE GENOMIC DNA]</scope>
    <source>
        <strain evidence="3 6">NBRC 109765</strain>
    </source>
</reference>
<gene>
    <name evidence="4" type="ORF">NCTC12413_00455</name>
    <name evidence="3" type="ORF">SAR03_21770</name>
</gene>
<name>A0A380C1J9_9STAP</name>
<keyword evidence="6" id="KW-1185">Reference proteome</keyword>
<accession>A0A380C1J9</accession>
<sequence length="197" mass="22496">MKRRINILLSLLGIVCLLVAVYLLVQPYIANYFYNKEASDKVEQYDAKQHQSTESTKQQNASTMVGYLTVPDADIKEPVYQGPATPKQLEKGISFAEADESLDDQNIAIAGHTHTNLRHYQFTNLTASKIGSDVYFKVGQDKRHYQITKIYDVKPSDVHVLEEQNSNKKQLTLITCDNYNYQTGEWEDRKIFIAEAV</sequence>
<dbReference type="Gene3D" id="2.40.260.10">
    <property type="entry name" value="Sortase"/>
    <property type="match status" value="1"/>
</dbReference>
<dbReference type="SUPFAM" id="SSF63817">
    <property type="entry name" value="Sortase"/>
    <property type="match status" value="1"/>
</dbReference>
<evidence type="ECO:0000256" key="1">
    <source>
        <dbReference type="ARBA" id="ARBA00022801"/>
    </source>
</evidence>
<proteinExistence type="predicted"/>
<organism evidence="4 5">
    <name type="scientific">Staphylococcus arlettae</name>
    <dbReference type="NCBI Taxonomy" id="29378"/>
    <lineage>
        <taxon>Bacteria</taxon>
        <taxon>Bacillati</taxon>
        <taxon>Bacillota</taxon>
        <taxon>Bacilli</taxon>
        <taxon>Bacillales</taxon>
        <taxon>Staphylococcaceae</taxon>
        <taxon>Staphylococcus</taxon>
    </lineage>
</organism>
<dbReference type="Pfam" id="PF04203">
    <property type="entry name" value="Sortase"/>
    <property type="match status" value="1"/>
</dbReference>
<evidence type="ECO:0000313" key="5">
    <source>
        <dbReference type="Proteomes" id="UP000254956"/>
    </source>
</evidence>
<dbReference type="EMBL" id="UGZE01000001">
    <property type="protein sequence ID" value="SUJ10496.1"/>
    <property type="molecule type" value="Genomic_DNA"/>
</dbReference>
<protein>
    <submittedName>
        <fullName evidence="3">Class A sortase SrtA</fullName>
    </submittedName>
    <submittedName>
        <fullName evidence="4">Sortase A</fullName>
    </submittedName>
</protein>
<reference evidence="4 5" key="1">
    <citation type="submission" date="2018-06" db="EMBL/GenBank/DDBJ databases">
        <authorList>
            <consortium name="Pathogen Informatics"/>
            <person name="Doyle S."/>
        </authorList>
    </citation>
    <scope>NUCLEOTIDE SEQUENCE [LARGE SCALE GENOMIC DNA]</scope>
    <source>
        <strain evidence="4 5">NCTC12413</strain>
    </source>
</reference>
<dbReference type="Proteomes" id="UP000321598">
    <property type="component" value="Unassembled WGS sequence"/>
</dbReference>
<dbReference type="RefSeq" id="WP_031266757.1">
    <property type="nucleotide sequence ID" value="NZ_BKAV01000027.1"/>
</dbReference>